<comment type="caution">
    <text evidence="2">The sequence shown here is derived from an EMBL/GenBank/DDBJ whole genome shotgun (WGS) entry which is preliminary data.</text>
</comment>
<feature type="transmembrane region" description="Helical" evidence="1">
    <location>
        <begin position="12"/>
        <end position="29"/>
    </location>
</feature>
<proteinExistence type="predicted"/>
<sequence length="316" mass="35402">MAASIKTFKSIKINTFFVFLLLAIVFWGLTKFSKDNTAKIKATFTYQNIPVNYLLEEGNPQEITFDITSNGFDILLYKLKSPSVEIDVAKYFDDTTGSAQINSEDLKDEITKQLNYKGASIRNLSNNSIAIKLEGIQTKKIPVRPQARILYKNGFNAVDSLRTRPDSVIVSGPSILLDSINGIATKEIILENVDKPIKNSVALVSLPNSSLTLHTETVTLHQDVQEFAQKKVSLPITLKNLPASATIKLIPERIQVTFVVPIENFGLVTESDFEVLCDFEERNSEENFLTPVLSKKPPYARNIQLSPQKIDFLIFK</sequence>
<dbReference type="InterPro" id="IPR053154">
    <property type="entry name" value="c-di-AMP_regulator"/>
</dbReference>
<keyword evidence="1" id="KW-1133">Transmembrane helix</keyword>
<protein>
    <recommendedName>
        <fullName evidence="4">YbbR-like protein</fullName>
    </recommendedName>
</protein>
<dbReference type="PANTHER" id="PTHR37804:SF1">
    <property type="entry name" value="CDAA REGULATORY PROTEIN CDAR"/>
    <property type="match status" value="1"/>
</dbReference>
<reference evidence="2 3" key="1">
    <citation type="submission" date="2018-07" db="EMBL/GenBank/DDBJ databases">
        <title>Genomic Encyclopedia of Type Strains, Phase IV (KMG-IV): sequencing the most valuable type-strain genomes for metagenomic binning, comparative biology and taxonomic classification.</title>
        <authorList>
            <person name="Goeker M."/>
        </authorList>
    </citation>
    <scope>NUCLEOTIDE SEQUENCE [LARGE SCALE GENOMIC DNA]</scope>
    <source>
        <strain evidence="2 3">DSM 101478</strain>
    </source>
</reference>
<dbReference type="PANTHER" id="PTHR37804">
    <property type="entry name" value="CDAA REGULATORY PROTEIN CDAR"/>
    <property type="match status" value="1"/>
</dbReference>
<name>A0A370QF18_9FLAO</name>
<keyword evidence="1" id="KW-0472">Membrane</keyword>
<evidence type="ECO:0008006" key="4">
    <source>
        <dbReference type="Google" id="ProtNLM"/>
    </source>
</evidence>
<evidence type="ECO:0000313" key="2">
    <source>
        <dbReference type="EMBL" id="RDK86869.1"/>
    </source>
</evidence>
<dbReference type="Proteomes" id="UP000255317">
    <property type="component" value="Unassembled WGS sequence"/>
</dbReference>
<organism evidence="2 3">
    <name type="scientific">Marinirhabdus gelatinilytica</name>
    <dbReference type="NCBI Taxonomy" id="1703343"/>
    <lineage>
        <taxon>Bacteria</taxon>
        <taxon>Pseudomonadati</taxon>
        <taxon>Bacteroidota</taxon>
        <taxon>Flavobacteriia</taxon>
        <taxon>Flavobacteriales</taxon>
        <taxon>Flavobacteriaceae</taxon>
    </lineage>
</organism>
<dbReference type="Gene3D" id="2.170.120.40">
    <property type="entry name" value="YbbR-like domain"/>
    <property type="match status" value="1"/>
</dbReference>
<evidence type="ECO:0000313" key="3">
    <source>
        <dbReference type="Proteomes" id="UP000255317"/>
    </source>
</evidence>
<evidence type="ECO:0000256" key="1">
    <source>
        <dbReference type="SAM" id="Phobius"/>
    </source>
</evidence>
<keyword evidence="1" id="KW-0812">Transmembrane</keyword>
<gene>
    <name evidence="2" type="ORF">C8D94_10247</name>
</gene>
<dbReference type="EMBL" id="QRAO01000002">
    <property type="protein sequence ID" value="RDK86869.1"/>
    <property type="molecule type" value="Genomic_DNA"/>
</dbReference>
<keyword evidence="3" id="KW-1185">Reference proteome</keyword>
<dbReference type="AlphaFoldDB" id="A0A370QF18"/>
<dbReference type="OrthoDB" id="1150187at2"/>
<dbReference type="RefSeq" id="WP_147278505.1">
    <property type="nucleotide sequence ID" value="NZ_QRAO01000002.1"/>
</dbReference>
<accession>A0A370QF18</accession>
<dbReference type="Gene3D" id="2.170.120.30">
    <property type="match status" value="1"/>
</dbReference>